<keyword evidence="3" id="KW-0547">Nucleotide-binding</keyword>
<proteinExistence type="predicted"/>
<evidence type="ECO:0000259" key="5">
    <source>
        <dbReference type="PROSITE" id="PS50893"/>
    </source>
</evidence>
<dbReference type="InterPro" id="IPR003593">
    <property type="entry name" value="AAA+_ATPase"/>
</dbReference>
<dbReference type="InterPro" id="IPR017871">
    <property type="entry name" value="ABC_transporter-like_CS"/>
</dbReference>
<dbReference type="PROSITE" id="PS50893">
    <property type="entry name" value="ABC_TRANSPORTER_2"/>
    <property type="match status" value="1"/>
</dbReference>
<evidence type="ECO:0000313" key="9">
    <source>
        <dbReference type="Proteomes" id="UP000619512"/>
    </source>
</evidence>
<dbReference type="CDD" id="cd03230">
    <property type="entry name" value="ABC_DR_subfamily_A"/>
    <property type="match status" value="1"/>
</dbReference>
<dbReference type="Pfam" id="PF00005">
    <property type="entry name" value="ABC_tran"/>
    <property type="match status" value="1"/>
</dbReference>
<dbReference type="AlphaFoldDB" id="A0A4P7BBW4"/>
<dbReference type="SUPFAM" id="SSF52540">
    <property type="entry name" value="P-loop containing nucleoside triphosphate hydrolases"/>
    <property type="match status" value="1"/>
</dbReference>
<dbReference type="PANTHER" id="PTHR42939">
    <property type="entry name" value="ABC TRANSPORTER ATP-BINDING PROTEIN ALBC-RELATED"/>
    <property type="match status" value="1"/>
</dbReference>
<evidence type="ECO:0000256" key="2">
    <source>
        <dbReference type="ARBA" id="ARBA00022475"/>
    </source>
</evidence>
<keyword evidence="1" id="KW-0813">Transport</keyword>
<organism evidence="6 9">
    <name type="scientific">Pseudoduganella plicata</name>
    <dbReference type="NCBI Taxonomy" id="321984"/>
    <lineage>
        <taxon>Bacteria</taxon>
        <taxon>Pseudomonadati</taxon>
        <taxon>Pseudomonadota</taxon>
        <taxon>Betaproteobacteria</taxon>
        <taxon>Burkholderiales</taxon>
        <taxon>Oxalobacteraceae</taxon>
        <taxon>Telluria group</taxon>
        <taxon>Pseudoduganella</taxon>
    </lineage>
</organism>
<dbReference type="EMBL" id="CP038026">
    <property type="protein sequence ID" value="QBQ34925.1"/>
    <property type="molecule type" value="Genomic_DNA"/>
</dbReference>
<gene>
    <name evidence="7" type="ORF">E1742_01065</name>
    <name evidence="6" type="ORF">GCM10007388_24050</name>
</gene>
<dbReference type="Proteomes" id="UP000619512">
    <property type="component" value="Unassembled WGS sequence"/>
</dbReference>
<dbReference type="InterPro" id="IPR003439">
    <property type="entry name" value="ABC_transporter-like_ATP-bd"/>
</dbReference>
<evidence type="ECO:0000256" key="3">
    <source>
        <dbReference type="ARBA" id="ARBA00022741"/>
    </source>
</evidence>
<sequence length="251" mass="26480">MTNILDTGVNTSALEVSDVTVRYKSAAVLQGLSLRVRRGEIYALLGGNGAGKSTTINALLGFVPLASGRVRVCGIDVAADVLAARAALAYVPENVALYEHLSALENLEYFLRLAGNGGAPDRAAIEAALTTVGLASEAWPRRLAGYSKGMRQKVAIALALARAVPVLLLDEPTTGLDPQATSEFNRMLQDLRSQGVTVFMVTHDLLGAAEVADRIGFLDAGRIVQELAADGPGRFDVKALYARYAGTRRAA</sequence>
<keyword evidence="2" id="KW-0472">Membrane</keyword>
<protein>
    <submittedName>
        <fullName evidence="6">ABC transporter ATP-binding protein</fullName>
    </submittedName>
</protein>
<dbReference type="PANTHER" id="PTHR42939:SF1">
    <property type="entry name" value="ABC TRANSPORTER ATP-BINDING PROTEIN ALBC-RELATED"/>
    <property type="match status" value="1"/>
</dbReference>
<feature type="domain" description="ABC transporter" evidence="5">
    <location>
        <begin position="14"/>
        <end position="245"/>
    </location>
</feature>
<reference evidence="7 8" key="2">
    <citation type="submission" date="2019-03" db="EMBL/GenBank/DDBJ databases">
        <title>Draft Genome Sequences of Six Type Strains of the Genus Massilia.</title>
        <authorList>
            <person name="Miess H."/>
            <person name="Frediansyhah A."/>
            <person name="Gross H."/>
        </authorList>
    </citation>
    <scope>NUCLEOTIDE SEQUENCE [LARGE SCALE GENOMIC DNA]</scope>
    <source>
        <strain evidence="7 8">DSM 17505</strain>
    </source>
</reference>
<reference evidence="6" key="1">
    <citation type="journal article" date="2014" name="Int. J. Syst. Evol. Microbiol.">
        <title>Complete genome sequence of Corynebacterium casei LMG S-19264T (=DSM 44701T), isolated from a smear-ripened cheese.</title>
        <authorList>
            <consortium name="US DOE Joint Genome Institute (JGI-PGF)"/>
            <person name="Walter F."/>
            <person name="Albersmeier A."/>
            <person name="Kalinowski J."/>
            <person name="Ruckert C."/>
        </authorList>
    </citation>
    <scope>NUCLEOTIDE SEQUENCE</scope>
    <source>
        <strain evidence="6">KCTC 12344</strain>
    </source>
</reference>
<keyword evidence="4 6" id="KW-0067">ATP-binding</keyword>
<dbReference type="GO" id="GO:0005524">
    <property type="term" value="F:ATP binding"/>
    <property type="evidence" value="ECO:0007669"/>
    <property type="project" value="UniProtKB-KW"/>
</dbReference>
<evidence type="ECO:0000313" key="8">
    <source>
        <dbReference type="Proteomes" id="UP000294359"/>
    </source>
</evidence>
<evidence type="ECO:0000256" key="1">
    <source>
        <dbReference type="ARBA" id="ARBA00022448"/>
    </source>
</evidence>
<evidence type="ECO:0000313" key="7">
    <source>
        <dbReference type="EMBL" id="QBQ34925.1"/>
    </source>
</evidence>
<dbReference type="InterPro" id="IPR051782">
    <property type="entry name" value="ABC_Transporter_VariousFunc"/>
</dbReference>
<dbReference type="OrthoDB" id="9804819at2"/>
<dbReference type="Proteomes" id="UP000294359">
    <property type="component" value="Chromosome"/>
</dbReference>
<keyword evidence="8" id="KW-1185">Reference proteome</keyword>
<evidence type="ECO:0000313" key="6">
    <source>
        <dbReference type="EMBL" id="GGY89717.1"/>
    </source>
</evidence>
<evidence type="ECO:0000256" key="4">
    <source>
        <dbReference type="ARBA" id="ARBA00022840"/>
    </source>
</evidence>
<dbReference type="SMART" id="SM00382">
    <property type="entry name" value="AAA"/>
    <property type="match status" value="1"/>
</dbReference>
<dbReference type="PROSITE" id="PS00211">
    <property type="entry name" value="ABC_TRANSPORTER_1"/>
    <property type="match status" value="1"/>
</dbReference>
<dbReference type="GO" id="GO:0016887">
    <property type="term" value="F:ATP hydrolysis activity"/>
    <property type="evidence" value="ECO:0007669"/>
    <property type="project" value="InterPro"/>
</dbReference>
<reference evidence="6" key="3">
    <citation type="submission" date="2022-12" db="EMBL/GenBank/DDBJ databases">
        <authorList>
            <person name="Sun Q."/>
            <person name="Kim S."/>
        </authorList>
    </citation>
    <scope>NUCLEOTIDE SEQUENCE</scope>
    <source>
        <strain evidence="6">KCTC 12344</strain>
    </source>
</reference>
<accession>A0A4P7BBW4</accession>
<name>A0A4P7BBW4_9BURK</name>
<keyword evidence="2" id="KW-1003">Cell membrane</keyword>
<dbReference type="RefSeq" id="WP_134382944.1">
    <property type="nucleotide sequence ID" value="NZ_BMWW01000003.1"/>
</dbReference>
<dbReference type="EMBL" id="BMWW01000003">
    <property type="protein sequence ID" value="GGY89717.1"/>
    <property type="molecule type" value="Genomic_DNA"/>
</dbReference>
<dbReference type="InterPro" id="IPR027417">
    <property type="entry name" value="P-loop_NTPase"/>
</dbReference>
<dbReference type="Gene3D" id="3.40.50.300">
    <property type="entry name" value="P-loop containing nucleotide triphosphate hydrolases"/>
    <property type="match status" value="1"/>
</dbReference>